<name>A0A378W2P4_NEIGO</name>
<dbReference type="AlphaFoldDB" id="A0A378W2P4"/>
<organism evidence="1">
    <name type="scientific">Neisseria gonorrhoeae</name>
    <dbReference type="NCBI Taxonomy" id="485"/>
    <lineage>
        <taxon>Bacteria</taxon>
        <taxon>Pseudomonadati</taxon>
        <taxon>Pseudomonadota</taxon>
        <taxon>Betaproteobacteria</taxon>
        <taxon>Neisseriales</taxon>
        <taxon>Neisseriaceae</taxon>
        <taxon>Neisseria</taxon>
    </lineage>
</organism>
<reference evidence="1" key="1">
    <citation type="submission" date="2018-06" db="EMBL/GenBank/DDBJ databases">
        <authorList>
            <consortium name="Pathogen Informatics"/>
            <person name="Doyle S."/>
        </authorList>
    </citation>
    <scope>NUCLEOTIDE SEQUENCE [LARGE SCALE GENOMIC DNA]</scope>
    <source>
        <strain evidence="1">NCTC11421</strain>
    </source>
</reference>
<protein>
    <submittedName>
        <fullName evidence="1">Uncharacterized protein</fullName>
    </submittedName>
</protein>
<sequence>MFQQVGQTFCQGFEVFFTKVGAFHAAVVFQGADSRHDDCRIRFQTGKAAFDVAEFFRTQVRAEACFGYGVIGKVFARRVAVTELQPWAMLANGPPCTKAGVPSMVCTKLGLIASFSNAAIAPCAFKSLA</sequence>
<dbReference type="EMBL" id="UGRI01000001">
    <property type="protein sequence ID" value="SUA24835.1"/>
    <property type="molecule type" value="Genomic_DNA"/>
</dbReference>
<gene>
    <name evidence="1" type="ORF">NCTC11421_02841</name>
</gene>
<accession>A0A378W2P4</accession>
<proteinExistence type="predicted"/>
<evidence type="ECO:0000313" key="1">
    <source>
        <dbReference type="EMBL" id="SUA24835.1"/>
    </source>
</evidence>